<dbReference type="Pfam" id="PF01425">
    <property type="entry name" value="Amidase"/>
    <property type="match status" value="1"/>
</dbReference>
<sequence>MLFTEDASYYAEQIKEGKLSVKEVVTAALENMTALNPTLNAVVWRQDADALAKADEYDALLAKMSPQEKADLPPFFGVPTLIKDLGQSQAGQLAASGSILLKDNMATVTDNFVQAVEKAGFIAVGRSNVPEFGFKGISDSKAFGAVNSPIDTNRNPGGSSGGAAAALKSGMVPLTYASDGGGSIRMPASYSGLIGLKPSRGRMPVGPGQYRSWQGAAVPFALTKSVRDTWTLLKALQVTQYEAPFPMPTIEEDQLVDLDRPLRIGYLTDLNDQLTISEVGQAVLDQVIDQLKALGHDVFQVADPVDRIQVMKSYFKMNSVETTVMMEGIAQALGRELTDADMEPLTWAIYRSGYKISAVELSQMIGDWDQWAAIYEAAFKHYDLLLTPTTNGPAPKHGIFEADEKILAAEKSIDQLSQDDQQQLIWDHFGQSILYSPYVSIVNLIGQPAISLPMFKNKEGLPIGAHFIANKGNEYLLLQLAKQIEAADLLDTDIVNLEENLPQFRK</sequence>
<dbReference type="RefSeq" id="WP_083068722.1">
    <property type="nucleotide sequence ID" value="NZ_NBTM02000001.1"/>
</dbReference>
<dbReference type="InterPro" id="IPR000120">
    <property type="entry name" value="Amidase"/>
</dbReference>
<dbReference type="GO" id="GO:0003824">
    <property type="term" value="F:catalytic activity"/>
    <property type="evidence" value="ECO:0007669"/>
    <property type="project" value="InterPro"/>
</dbReference>
<evidence type="ECO:0000313" key="4">
    <source>
        <dbReference type="Proteomes" id="UP000192813"/>
    </source>
</evidence>
<dbReference type="PANTHER" id="PTHR11895">
    <property type="entry name" value="TRANSAMIDASE"/>
    <property type="match status" value="1"/>
</dbReference>
<reference evidence="4" key="1">
    <citation type="submission" date="2017-12" db="EMBL/GenBank/DDBJ databases">
        <title>FDA dAtabase for Regulatory Grade micrObial Sequences (FDA-ARGOS): Supporting development and validation of Infectious Disease Dx tests.</title>
        <authorList>
            <person name="Hoffmann M."/>
            <person name="Allard M."/>
            <person name="Evans P."/>
            <person name="Brown E."/>
            <person name="Tallon L."/>
            <person name="Sadzewicz L."/>
            <person name="Sengamalay N."/>
            <person name="Ott S."/>
            <person name="Godinez A."/>
            <person name="Nagaraj S."/>
            <person name="Vavikolanu K."/>
            <person name="Aluvathingal J."/>
            <person name="Nadendla S."/>
            <person name="Sichtig H."/>
        </authorList>
    </citation>
    <scope>NUCLEOTIDE SEQUENCE [LARGE SCALE GENOMIC DNA]</scope>
    <source>
        <strain evidence="4">FDAARGOS_249</strain>
    </source>
</reference>
<dbReference type="EMBL" id="NBTM02000001">
    <property type="protein sequence ID" value="PNL91611.1"/>
    <property type="molecule type" value="Genomic_DNA"/>
</dbReference>
<feature type="domain" description="Amidase" evidence="2">
    <location>
        <begin position="23"/>
        <end position="478"/>
    </location>
</feature>
<dbReference type="PANTHER" id="PTHR11895:SF7">
    <property type="entry name" value="GLUTAMYL-TRNA(GLN) AMIDOTRANSFERASE SUBUNIT A, MITOCHONDRIAL"/>
    <property type="match status" value="1"/>
</dbReference>
<dbReference type="InterPro" id="IPR023631">
    <property type="entry name" value="Amidase_dom"/>
</dbReference>
<comment type="similarity">
    <text evidence="1">Belongs to the amidase family.</text>
</comment>
<dbReference type="SUPFAM" id="SSF75304">
    <property type="entry name" value="Amidase signature (AS) enzymes"/>
    <property type="match status" value="1"/>
</dbReference>
<proteinExistence type="inferred from homology"/>
<evidence type="ECO:0000259" key="2">
    <source>
        <dbReference type="Pfam" id="PF01425"/>
    </source>
</evidence>
<evidence type="ECO:0000256" key="1">
    <source>
        <dbReference type="ARBA" id="ARBA00009199"/>
    </source>
</evidence>
<protein>
    <submittedName>
        <fullName evidence="3">Amidase</fullName>
    </submittedName>
</protein>
<dbReference type="NCBIfam" id="NF005099">
    <property type="entry name" value="PRK06529.1"/>
    <property type="match status" value="1"/>
</dbReference>
<accession>A0A2J9PNJ4</accession>
<organism evidence="3 4">
    <name type="scientific">Aerococcus viridans</name>
    <dbReference type="NCBI Taxonomy" id="1377"/>
    <lineage>
        <taxon>Bacteria</taxon>
        <taxon>Bacillati</taxon>
        <taxon>Bacillota</taxon>
        <taxon>Bacilli</taxon>
        <taxon>Lactobacillales</taxon>
        <taxon>Aerococcaceae</taxon>
        <taxon>Aerococcus</taxon>
    </lineage>
</organism>
<dbReference type="Gene3D" id="3.90.1300.10">
    <property type="entry name" value="Amidase signature (AS) domain"/>
    <property type="match status" value="1"/>
</dbReference>
<comment type="caution">
    <text evidence="3">The sequence shown here is derived from an EMBL/GenBank/DDBJ whole genome shotgun (WGS) entry which is preliminary data.</text>
</comment>
<dbReference type="AlphaFoldDB" id="A0A2J9PNJ4"/>
<dbReference type="InterPro" id="IPR036928">
    <property type="entry name" value="AS_sf"/>
</dbReference>
<evidence type="ECO:0000313" key="3">
    <source>
        <dbReference type="EMBL" id="PNL91611.1"/>
    </source>
</evidence>
<dbReference type="Proteomes" id="UP000192813">
    <property type="component" value="Unassembled WGS sequence"/>
</dbReference>
<name>A0A2J9PNJ4_9LACT</name>
<gene>
    <name evidence="3" type="ORF">A6J77_005020</name>
</gene>